<comment type="similarity">
    <text evidence="6">Belongs to the RecF family.</text>
</comment>
<evidence type="ECO:0000256" key="1">
    <source>
        <dbReference type="ARBA" id="ARBA00022490"/>
    </source>
</evidence>
<dbReference type="InterPro" id="IPR003395">
    <property type="entry name" value="RecF/RecN/SMC_N"/>
</dbReference>
<keyword evidence="6" id="KW-0234">DNA repair</keyword>
<dbReference type="RefSeq" id="WP_382341304.1">
    <property type="nucleotide sequence ID" value="NZ_JBHSAB010000004.1"/>
</dbReference>
<keyword evidence="5 6" id="KW-0238">DNA-binding</keyword>
<evidence type="ECO:0000256" key="6">
    <source>
        <dbReference type="HAMAP-Rule" id="MF_00365"/>
    </source>
</evidence>
<gene>
    <name evidence="6 8" type="primary">recF</name>
    <name evidence="8" type="ORF">ACFORL_03940</name>
</gene>
<keyword evidence="3 6" id="KW-0547">Nucleotide-binding</keyword>
<dbReference type="PANTHER" id="PTHR32182">
    <property type="entry name" value="DNA REPLICATION AND REPAIR PROTEIN RECF"/>
    <property type="match status" value="1"/>
</dbReference>
<dbReference type="EMBL" id="JBHSAB010000004">
    <property type="protein sequence ID" value="MFC3908225.1"/>
    <property type="molecule type" value="Genomic_DNA"/>
</dbReference>
<evidence type="ECO:0000259" key="7">
    <source>
        <dbReference type="Pfam" id="PF02463"/>
    </source>
</evidence>
<feature type="binding site" evidence="6">
    <location>
        <begin position="30"/>
        <end position="37"/>
    </location>
    <ligand>
        <name>ATP</name>
        <dbReference type="ChEBI" id="CHEBI:30616"/>
    </ligand>
</feature>
<keyword evidence="4 6" id="KW-0067">ATP-binding</keyword>
<name>A0ABV8CDW6_9GAMM</name>
<evidence type="ECO:0000313" key="8">
    <source>
        <dbReference type="EMBL" id="MFC3908225.1"/>
    </source>
</evidence>
<dbReference type="Gene3D" id="3.40.50.300">
    <property type="entry name" value="P-loop containing nucleotide triphosphate hydrolases"/>
    <property type="match status" value="1"/>
</dbReference>
<reference evidence="9" key="1">
    <citation type="journal article" date="2019" name="Int. J. Syst. Evol. Microbiol.">
        <title>The Global Catalogue of Microorganisms (GCM) 10K type strain sequencing project: providing services to taxonomists for standard genome sequencing and annotation.</title>
        <authorList>
            <consortium name="The Broad Institute Genomics Platform"/>
            <consortium name="The Broad Institute Genome Sequencing Center for Infectious Disease"/>
            <person name="Wu L."/>
            <person name="Ma J."/>
        </authorList>
    </citation>
    <scope>NUCLEOTIDE SEQUENCE [LARGE SCALE GENOMIC DNA]</scope>
    <source>
        <strain evidence="9">CCUG 59858</strain>
    </source>
</reference>
<organism evidence="8 9">
    <name type="scientific">Legionella dresdenensis</name>
    <dbReference type="NCBI Taxonomy" id="450200"/>
    <lineage>
        <taxon>Bacteria</taxon>
        <taxon>Pseudomonadati</taxon>
        <taxon>Pseudomonadota</taxon>
        <taxon>Gammaproteobacteria</taxon>
        <taxon>Legionellales</taxon>
        <taxon>Legionellaceae</taxon>
        <taxon>Legionella</taxon>
    </lineage>
</organism>
<dbReference type="InterPro" id="IPR027417">
    <property type="entry name" value="P-loop_NTPase"/>
</dbReference>
<evidence type="ECO:0000256" key="5">
    <source>
        <dbReference type="ARBA" id="ARBA00023125"/>
    </source>
</evidence>
<evidence type="ECO:0000256" key="4">
    <source>
        <dbReference type="ARBA" id="ARBA00022840"/>
    </source>
</evidence>
<evidence type="ECO:0000256" key="2">
    <source>
        <dbReference type="ARBA" id="ARBA00022705"/>
    </source>
</evidence>
<dbReference type="Gene3D" id="1.20.1050.90">
    <property type="entry name" value="RecF/RecN/SMC, N-terminal domain"/>
    <property type="match status" value="1"/>
</dbReference>
<comment type="function">
    <text evidence="6">The RecF protein is involved in DNA metabolism; it is required for DNA replication and normal SOS inducibility. RecF binds preferentially to single-stranded, linear DNA. It also seems to bind ATP.</text>
</comment>
<dbReference type="InterPro" id="IPR042174">
    <property type="entry name" value="RecF_2"/>
</dbReference>
<keyword evidence="1 6" id="KW-0963">Cytoplasm</keyword>
<comment type="caution">
    <text evidence="8">The sequence shown here is derived from an EMBL/GenBank/DDBJ whole genome shotgun (WGS) entry which is preliminary data.</text>
</comment>
<dbReference type="PANTHER" id="PTHR32182:SF0">
    <property type="entry name" value="DNA REPLICATION AND REPAIR PROTEIN RECF"/>
    <property type="match status" value="1"/>
</dbReference>
<sequence length="356" mass="40867">MKLDELKVTNLRNITSLAVTLHPAINFISGVNGSGKTSFLEAIYLLSSGHSFRTREISHLINHGQDFLTIYAKTTDLQKISIQKALNSPTIARINGVPCQSSSELAAFLPCQVFYQDIFQLIDAGPAIRRNLLDWGMFHVEHNYFSVWKNYKRVLKQRNALLKQKARQSLLIPWDKQMSSLAADLDSMRRKYIVELNTQFEEILQQLTSLKCGLEYQRGWGKKDDLKSLEEILFENYDKDMQRQYTQHGPHHADLLVSSKEFKAKHYLSRGQQKIILFALKFAQTKLINKPCVYLIDDMTSELDQEHVKRLTNYISTTEGQFFITLRPDDIHITGLIDGDIKEIVLSEGCAQPNTN</sequence>
<keyword evidence="2 6" id="KW-0235">DNA replication</keyword>
<accession>A0ABV8CDW6</accession>
<keyword evidence="6" id="KW-0227">DNA damage</keyword>
<protein>
    <recommendedName>
        <fullName evidence="6">DNA replication and repair protein RecF</fullName>
    </recommendedName>
</protein>
<comment type="subcellular location">
    <subcellularLocation>
        <location evidence="6">Cytoplasm</location>
    </subcellularLocation>
</comment>
<evidence type="ECO:0000256" key="3">
    <source>
        <dbReference type="ARBA" id="ARBA00022741"/>
    </source>
</evidence>
<dbReference type="NCBIfam" id="TIGR00611">
    <property type="entry name" value="recf"/>
    <property type="match status" value="1"/>
</dbReference>
<dbReference type="Pfam" id="PF02463">
    <property type="entry name" value="SMC_N"/>
    <property type="match status" value="1"/>
</dbReference>
<dbReference type="SUPFAM" id="SSF52540">
    <property type="entry name" value="P-loop containing nucleoside triphosphate hydrolases"/>
    <property type="match status" value="1"/>
</dbReference>
<keyword evidence="9" id="KW-1185">Reference proteome</keyword>
<dbReference type="HAMAP" id="MF_00365">
    <property type="entry name" value="RecF"/>
    <property type="match status" value="1"/>
</dbReference>
<keyword evidence="6" id="KW-0742">SOS response</keyword>
<dbReference type="InterPro" id="IPR001238">
    <property type="entry name" value="DNA-binding_RecF"/>
</dbReference>
<feature type="domain" description="RecF/RecN/SMC N-terminal" evidence="7">
    <location>
        <begin position="3"/>
        <end position="325"/>
    </location>
</feature>
<evidence type="ECO:0000313" key="9">
    <source>
        <dbReference type="Proteomes" id="UP001595758"/>
    </source>
</evidence>
<dbReference type="Proteomes" id="UP001595758">
    <property type="component" value="Unassembled WGS sequence"/>
</dbReference>
<proteinExistence type="inferred from homology"/>